<reference evidence="2 3" key="1">
    <citation type="journal article" date="2016" name="Sci. Rep.">
        <title>The Dendrobium catenatum Lindl. genome sequence provides insights into polysaccharide synthase, floral development and adaptive evolution.</title>
        <authorList>
            <person name="Zhang G.Q."/>
            <person name="Xu Q."/>
            <person name="Bian C."/>
            <person name="Tsai W.C."/>
            <person name="Yeh C.M."/>
            <person name="Liu K.W."/>
            <person name="Yoshida K."/>
            <person name="Zhang L.S."/>
            <person name="Chang S.B."/>
            <person name="Chen F."/>
            <person name="Shi Y."/>
            <person name="Su Y.Y."/>
            <person name="Zhang Y.Q."/>
            <person name="Chen L.J."/>
            <person name="Yin Y."/>
            <person name="Lin M."/>
            <person name="Huang H."/>
            <person name="Deng H."/>
            <person name="Wang Z.W."/>
            <person name="Zhu S.L."/>
            <person name="Zhao X."/>
            <person name="Deng C."/>
            <person name="Niu S.C."/>
            <person name="Huang J."/>
            <person name="Wang M."/>
            <person name="Liu G.H."/>
            <person name="Yang H.J."/>
            <person name="Xiao X.J."/>
            <person name="Hsiao Y.Y."/>
            <person name="Wu W.L."/>
            <person name="Chen Y.Y."/>
            <person name="Mitsuda N."/>
            <person name="Ohme-Takagi M."/>
            <person name="Luo Y.B."/>
            <person name="Van de Peer Y."/>
            <person name="Liu Z.J."/>
        </authorList>
    </citation>
    <scope>NUCLEOTIDE SEQUENCE [LARGE SCALE GENOMIC DNA]</scope>
    <source>
        <tissue evidence="2">The whole plant</tissue>
    </source>
</reference>
<evidence type="ECO:0000313" key="3">
    <source>
        <dbReference type="Proteomes" id="UP000233837"/>
    </source>
</evidence>
<dbReference type="PANTHER" id="PTHR31170:SF18">
    <property type="entry name" value="(WILD MALAYSIAN BANANA) HYPOTHETICAL PROTEIN"/>
    <property type="match status" value="1"/>
</dbReference>
<dbReference type="STRING" id="906689.A0A2I0WG00"/>
<dbReference type="EMBL" id="KZ502674">
    <property type="protein sequence ID" value="PKU74569.1"/>
    <property type="molecule type" value="Genomic_DNA"/>
</dbReference>
<organism evidence="2 3">
    <name type="scientific">Dendrobium catenatum</name>
    <dbReference type="NCBI Taxonomy" id="906689"/>
    <lineage>
        <taxon>Eukaryota</taxon>
        <taxon>Viridiplantae</taxon>
        <taxon>Streptophyta</taxon>
        <taxon>Embryophyta</taxon>
        <taxon>Tracheophyta</taxon>
        <taxon>Spermatophyta</taxon>
        <taxon>Magnoliopsida</taxon>
        <taxon>Liliopsida</taxon>
        <taxon>Asparagales</taxon>
        <taxon>Orchidaceae</taxon>
        <taxon>Epidendroideae</taxon>
        <taxon>Malaxideae</taxon>
        <taxon>Dendrobiinae</taxon>
        <taxon>Dendrobium</taxon>
    </lineage>
</organism>
<accession>A0A2I0WG00</accession>
<name>A0A2I0WG00_9ASPA</name>
<keyword evidence="1" id="KW-1133">Transmembrane helix</keyword>
<dbReference type="InterPro" id="IPR004158">
    <property type="entry name" value="DUF247_pln"/>
</dbReference>
<dbReference type="Proteomes" id="UP000233837">
    <property type="component" value="Unassembled WGS sequence"/>
</dbReference>
<evidence type="ECO:0000313" key="2">
    <source>
        <dbReference type="EMBL" id="PKU74569.1"/>
    </source>
</evidence>
<reference evidence="2 3" key="2">
    <citation type="journal article" date="2017" name="Nature">
        <title>The Apostasia genome and the evolution of orchids.</title>
        <authorList>
            <person name="Zhang G.Q."/>
            <person name="Liu K.W."/>
            <person name="Li Z."/>
            <person name="Lohaus R."/>
            <person name="Hsiao Y.Y."/>
            <person name="Niu S.C."/>
            <person name="Wang J.Y."/>
            <person name="Lin Y.C."/>
            <person name="Xu Q."/>
            <person name="Chen L.J."/>
            <person name="Yoshida K."/>
            <person name="Fujiwara S."/>
            <person name="Wang Z.W."/>
            <person name="Zhang Y.Q."/>
            <person name="Mitsuda N."/>
            <person name="Wang M."/>
            <person name="Liu G.H."/>
            <person name="Pecoraro L."/>
            <person name="Huang H.X."/>
            <person name="Xiao X.J."/>
            <person name="Lin M."/>
            <person name="Wu X.Y."/>
            <person name="Wu W.L."/>
            <person name="Chen Y.Y."/>
            <person name="Chang S.B."/>
            <person name="Sakamoto S."/>
            <person name="Ohme-Takagi M."/>
            <person name="Yagi M."/>
            <person name="Zeng S.J."/>
            <person name="Shen C.Y."/>
            <person name="Yeh C.M."/>
            <person name="Luo Y.B."/>
            <person name="Tsai W.C."/>
            <person name="Van de Peer Y."/>
            <person name="Liu Z.J."/>
        </authorList>
    </citation>
    <scope>NUCLEOTIDE SEQUENCE [LARGE SCALE GENOMIC DNA]</scope>
    <source>
        <tissue evidence="2">The whole plant</tissue>
    </source>
</reference>
<sequence length="330" mass="37785">MTKKLQLPQNPPAQEPCSKSIYRIPKILTDVNSHAFKPNLASFGPYHNNCHHFYPMEEHKHRALIQFLRRIAKDQFLKVMIVDGCFALEIMLADKRFASGEQSEYDSHDPIFGVERMIEVVPRLKRDMLILENQLPLLALTTLATIDGSEIQSATKLKNAGVLFCKSKTNSLRDISFNGDILSLPQLEVDDTTESSLLNLMAFERLHETAGNEVTAYVFFMDGLIKTVDDVALLRNEEIIKGLVHSDENIFKIFSKITKEATLAGLMDDIIGVNSKFNTYYKKMMHWWRTNFVETYLESLWVFISPYGGLLLLALTIFNTMCTILRYYKA</sequence>
<keyword evidence="3" id="KW-1185">Reference proteome</keyword>
<dbReference type="Pfam" id="PF03140">
    <property type="entry name" value="DUF247"/>
    <property type="match status" value="3"/>
</dbReference>
<keyword evidence="1" id="KW-0812">Transmembrane</keyword>
<feature type="transmembrane region" description="Helical" evidence="1">
    <location>
        <begin position="300"/>
        <end position="328"/>
    </location>
</feature>
<gene>
    <name evidence="2" type="ORF">MA16_Dca003772</name>
</gene>
<dbReference type="AlphaFoldDB" id="A0A2I0WG00"/>
<keyword evidence="1" id="KW-0472">Membrane</keyword>
<protein>
    <submittedName>
        <fullName evidence="2">UPF0481 protein</fullName>
    </submittedName>
</protein>
<evidence type="ECO:0000256" key="1">
    <source>
        <dbReference type="SAM" id="Phobius"/>
    </source>
</evidence>
<proteinExistence type="predicted"/>
<dbReference type="PANTHER" id="PTHR31170">
    <property type="entry name" value="BNAC04G53230D PROTEIN"/>
    <property type="match status" value="1"/>
</dbReference>